<organism evidence="2">
    <name type="scientific">Myoviridae sp. ctiv53</name>
    <dbReference type="NCBI Taxonomy" id="2827703"/>
    <lineage>
        <taxon>Viruses</taxon>
        <taxon>Duplodnaviria</taxon>
        <taxon>Heunggongvirae</taxon>
        <taxon>Uroviricota</taxon>
        <taxon>Caudoviricetes</taxon>
    </lineage>
</organism>
<protein>
    <submittedName>
        <fullName evidence="2">Uncharacterized protein</fullName>
    </submittedName>
</protein>
<evidence type="ECO:0000256" key="1">
    <source>
        <dbReference type="SAM" id="Coils"/>
    </source>
</evidence>
<proteinExistence type="predicted"/>
<evidence type="ECO:0000313" key="2">
    <source>
        <dbReference type="EMBL" id="DAF62801.1"/>
    </source>
</evidence>
<keyword evidence="1" id="KW-0175">Coiled coil</keyword>
<dbReference type="EMBL" id="BK032828">
    <property type="protein sequence ID" value="DAF62801.1"/>
    <property type="molecule type" value="Genomic_DNA"/>
</dbReference>
<reference evidence="2" key="1">
    <citation type="journal article" date="2021" name="Proc. Natl. Acad. Sci. U.S.A.">
        <title>A Catalog of Tens of Thousands of Viruses from Human Metagenomes Reveals Hidden Associations with Chronic Diseases.</title>
        <authorList>
            <person name="Tisza M.J."/>
            <person name="Buck C.B."/>
        </authorList>
    </citation>
    <scope>NUCLEOTIDE SEQUENCE</scope>
    <source>
        <strain evidence="2">Ctiv53</strain>
    </source>
</reference>
<accession>A0A8S5THT4</accession>
<name>A0A8S5THT4_9CAUD</name>
<feature type="coiled-coil region" evidence="1">
    <location>
        <begin position="3"/>
        <end position="30"/>
    </location>
</feature>
<sequence length="159" mass="17139">MAKIQYSKKLRRLQSKLAALSQRIAVLQAAGGQAANTACAHPASAGFLPTPAAPATQPMHPIHSVAPASIAGHRENARMQSCRPCSHPSAPVPEPADTPLPAMRQLPRYCSSRLELLSFVQEPLLPRLLELLENKTKIYAEINELLSQMGVAPHEKGRG</sequence>